<dbReference type="InterPro" id="IPR046431">
    <property type="entry name" value="FAF_dom"/>
</dbReference>
<dbReference type="EMBL" id="NKQK01000017">
    <property type="protein sequence ID" value="PSS06385.1"/>
    <property type="molecule type" value="Genomic_DNA"/>
</dbReference>
<feature type="region of interest" description="Disordered" evidence="2">
    <location>
        <begin position="215"/>
        <end position="262"/>
    </location>
</feature>
<feature type="region of interest" description="Disordered" evidence="2">
    <location>
        <begin position="106"/>
        <end position="147"/>
    </location>
</feature>
<reference evidence="4 5" key="1">
    <citation type="submission" date="2017-07" db="EMBL/GenBank/DDBJ databases">
        <title>An improved, manually edited Actinidia chinensis var. chinensis (kiwifruit) genome highlights the challenges associated with draft genomes and gene prediction in plants.</title>
        <authorList>
            <person name="Pilkington S."/>
            <person name="Crowhurst R."/>
            <person name="Hilario E."/>
            <person name="Nardozza S."/>
            <person name="Fraser L."/>
            <person name="Peng Y."/>
            <person name="Gunaseelan K."/>
            <person name="Simpson R."/>
            <person name="Tahir J."/>
            <person name="Deroles S."/>
            <person name="Templeton K."/>
            <person name="Luo Z."/>
            <person name="Davy M."/>
            <person name="Cheng C."/>
            <person name="Mcneilage M."/>
            <person name="Scaglione D."/>
            <person name="Liu Y."/>
            <person name="Zhang Q."/>
            <person name="Datson P."/>
            <person name="De Silva N."/>
            <person name="Gardiner S."/>
            <person name="Bassett H."/>
            <person name="Chagne D."/>
            <person name="Mccallum J."/>
            <person name="Dzierzon H."/>
            <person name="Deng C."/>
            <person name="Wang Y.-Y."/>
            <person name="Barron N."/>
            <person name="Manako K."/>
            <person name="Bowen J."/>
            <person name="Foster T."/>
            <person name="Erridge Z."/>
            <person name="Tiffin H."/>
            <person name="Waite C."/>
            <person name="Davies K."/>
            <person name="Grierson E."/>
            <person name="Laing W."/>
            <person name="Kirk R."/>
            <person name="Chen X."/>
            <person name="Wood M."/>
            <person name="Montefiori M."/>
            <person name="Brummell D."/>
            <person name="Schwinn K."/>
            <person name="Catanach A."/>
            <person name="Fullerton C."/>
            <person name="Li D."/>
            <person name="Meiyalaghan S."/>
            <person name="Nieuwenhuizen N."/>
            <person name="Read N."/>
            <person name="Prakash R."/>
            <person name="Hunter D."/>
            <person name="Zhang H."/>
            <person name="Mckenzie M."/>
            <person name="Knabel M."/>
            <person name="Harris A."/>
            <person name="Allan A."/>
            <person name="Chen A."/>
            <person name="Janssen B."/>
            <person name="Plunkett B."/>
            <person name="Dwamena C."/>
            <person name="Voogd C."/>
            <person name="Leif D."/>
            <person name="Lafferty D."/>
            <person name="Souleyre E."/>
            <person name="Varkonyi-Gasic E."/>
            <person name="Gambi F."/>
            <person name="Hanley J."/>
            <person name="Yao J.-L."/>
            <person name="Cheung J."/>
            <person name="David K."/>
            <person name="Warren B."/>
            <person name="Marsh K."/>
            <person name="Snowden K."/>
            <person name="Lin-Wang K."/>
            <person name="Brian L."/>
            <person name="Martinez-Sanchez M."/>
            <person name="Wang M."/>
            <person name="Ileperuma N."/>
            <person name="Macnee N."/>
            <person name="Campin R."/>
            <person name="Mcatee P."/>
            <person name="Drummond R."/>
            <person name="Espley R."/>
            <person name="Ireland H."/>
            <person name="Wu R."/>
            <person name="Atkinson R."/>
            <person name="Karunairetnam S."/>
            <person name="Bulley S."/>
            <person name="Chunkath S."/>
            <person name="Hanley Z."/>
            <person name="Storey R."/>
            <person name="Thrimawithana A."/>
            <person name="Thomson S."/>
            <person name="David C."/>
            <person name="Testolin R."/>
        </authorList>
    </citation>
    <scope>NUCLEOTIDE SEQUENCE [LARGE SCALE GENOMIC DNA]</scope>
    <source>
        <strain evidence="5">cv. Red5</strain>
        <tissue evidence="4">Young leaf</tissue>
    </source>
</reference>
<comment type="caution">
    <text evidence="4">The sequence shown here is derived from an EMBL/GenBank/DDBJ whole genome shotgun (WGS) entry which is preliminary data.</text>
</comment>
<dbReference type="FunCoup" id="A0A2R6QE89">
    <property type="interactions" value="3"/>
</dbReference>
<feature type="domain" description="FAF" evidence="3">
    <location>
        <begin position="152"/>
        <end position="204"/>
    </location>
</feature>
<dbReference type="PANTHER" id="PTHR33155:SF8">
    <property type="entry name" value="PROTEIN FANTASTIC FOUR 1"/>
    <property type="match status" value="1"/>
</dbReference>
<dbReference type="OrthoDB" id="1916983at2759"/>
<evidence type="ECO:0000313" key="5">
    <source>
        <dbReference type="Proteomes" id="UP000241394"/>
    </source>
</evidence>
<dbReference type="OMA" id="CFVSERR"/>
<dbReference type="AlphaFoldDB" id="A0A2R6QE89"/>
<name>A0A2R6QE89_ACTCC</name>
<feature type="compositionally biased region" description="Basic and acidic residues" evidence="2">
    <location>
        <begin position="215"/>
        <end position="225"/>
    </location>
</feature>
<dbReference type="Gramene" id="PSS06385">
    <property type="protein sequence ID" value="PSS06385"/>
    <property type="gene ID" value="CEY00_Acc19562"/>
</dbReference>
<dbReference type="Pfam" id="PF11250">
    <property type="entry name" value="FAF"/>
    <property type="match status" value="1"/>
</dbReference>
<evidence type="ECO:0000256" key="2">
    <source>
        <dbReference type="SAM" id="MobiDB-lite"/>
    </source>
</evidence>
<feature type="compositionally biased region" description="Acidic residues" evidence="2">
    <location>
        <begin position="226"/>
        <end position="237"/>
    </location>
</feature>
<sequence length="296" mass="32233">MSSIVCQGIQSCLEARFVEPRVLRAKLAPPKSNPSQEHQENPHNEEDNIKHEKNHKSGSWNFIEDLTNTPQNLPQATETEKVYVHPLVKRSTSTLSKRSLDMCTESLGSETGSDISESSDDFSTISSRSEKTHTMQRSKSREFGKKLAGSGNFPPPLTSISGSNGVQVRPHREGGRLVIKAVTIASCATYFQAERGGGRLRLCLVKDKEREFKEEVPNEVVKEHNEDEDEGFDDESEFGGGGGDVERVGDMEGNSGNVGGEIEIGEFPCRTSRCQVGGGNGSKGMSSWGPCLVATS</sequence>
<evidence type="ECO:0000313" key="4">
    <source>
        <dbReference type="EMBL" id="PSS06385.1"/>
    </source>
</evidence>
<protein>
    <submittedName>
        <fullName evidence="4">Protein FANTASTIC FOUR like</fullName>
    </submittedName>
</protein>
<feature type="compositionally biased region" description="Low complexity" evidence="2">
    <location>
        <begin position="113"/>
        <end position="127"/>
    </location>
</feature>
<proteinExistence type="inferred from homology"/>
<comment type="similarity">
    <text evidence="1">Belongs to the fantastic four family.</text>
</comment>
<dbReference type="Proteomes" id="UP000241394">
    <property type="component" value="Chromosome LG17"/>
</dbReference>
<feature type="compositionally biased region" description="Basic and acidic residues" evidence="2">
    <location>
        <begin position="37"/>
        <end position="51"/>
    </location>
</feature>
<evidence type="ECO:0000259" key="3">
    <source>
        <dbReference type="Pfam" id="PF11250"/>
    </source>
</evidence>
<dbReference type="PANTHER" id="PTHR33155">
    <property type="entry name" value="FANTASTIC FOUR-LIKE PROTEIN (DUF3049)"/>
    <property type="match status" value="1"/>
</dbReference>
<gene>
    <name evidence="4" type="ORF">CEY00_Acc19562</name>
</gene>
<keyword evidence="5" id="KW-1185">Reference proteome</keyword>
<accession>A0A2R6QE89</accession>
<evidence type="ECO:0000256" key="1">
    <source>
        <dbReference type="ARBA" id="ARBA00008690"/>
    </source>
</evidence>
<dbReference type="STRING" id="1590841.A0A2R6QE89"/>
<dbReference type="InParanoid" id="A0A2R6QE89"/>
<organism evidence="4 5">
    <name type="scientific">Actinidia chinensis var. chinensis</name>
    <name type="common">Chinese soft-hair kiwi</name>
    <dbReference type="NCBI Taxonomy" id="1590841"/>
    <lineage>
        <taxon>Eukaryota</taxon>
        <taxon>Viridiplantae</taxon>
        <taxon>Streptophyta</taxon>
        <taxon>Embryophyta</taxon>
        <taxon>Tracheophyta</taxon>
        <taxon>Spermatophyta</taxon>
        <taxon>Magnoliopsida</taxon>
        <taxon>eudicotyledons</taxon>
        <taxon>Gunneridae</taxon>
        <taxon>Pentapetalae</taxon>
        <taxon>asterids</taxon>
        <taxon>Ericales</taxon>
        <taxon>Actinidiaceae</taxon>
        <taxon>Actinidia</taxon>
    </lineage>
</organism>
<dbReference type="InterPro" id="IPR021410">
    <property type="entry name" value="FAF"/>
</dbReference>
<feature type="compositionally biased region" description="Basic and acidic residues" evidence="2">
    <location>
        <begin position="128"/>
        <end position="145"/>
    </location>
</feature>
<feature type="region of interest" description="Disordered" evidence="2">
    <location>
        <begin position="28"/>
        <end position="54"/>
    </location>
</feature>
<reference evidence="5" key="2">
    <citation type="journal article" date="2018" name="BMC Genomics">
        <title>A manually annotated Actinidia chinensis var. chinensis (kiwifruit) genome highlights the challenges associated with draft genomes and gene prediction in plants.</title>
        <authorList>
            <person name="Pilkington S.M."/>
            <person name="Crowhurst R."/>
            <person name="Hilario E."/>
            <person name="Nardozza S."/>
            <person name="Fraser L."/>
            <person name="Peng Y."/>
            <person name="Gunaseelan K."/>
            <person name="Simpson R."/>
            <person name="Tahir J."/>
            <person name="Deroles S.C."/>
            <person name="Templeton K."/>
            <person name="Luo Z."/>
            <person name="Davy M."/>
            <person name="Cheng C."/>
            <person name="McNeilage M."/>
            <person name="Scaglione D."/>
            <person name="Liu Y."/>
            <person name="Zhang Q."/>
            <person name="Datson P."/>
            <person name="De Silva N."/>
            <person name="Gardiner S.E."/>
            <person name="Bassett H."/>
            <person name="Chagne D."/>
            <person name="McCallum J."/>
            <person name="Dzierzon H."/>
            <person name="Deng C."/>
            <person name="Wang Y.Y."/>
            <person name="Barron L."/>
            <person name="Manako K."/>
            <person name="Bowen J."/>
            <person name="Foster T.M."/>
            <person name="Erridge Z.A."/>
            <person name="Tiffin H."/>
            <person name="Waite C.N."/>
            <person name="Davies K.M."/>
            <person name="Grierson E.P."/>
            <person name="Laing W.A."/>
            <person name="Kirk R."/>
            <person name="Chen X."/>
            <person name="Wood M."/>
            <person name="Montefiori M."/>
            <person name="Brummell D.A."/>
            <person name="Schwinn K.E."/>
            <person name="Catanach A."/>
            <person name="Fullerton C."/>
            <person name="Li D."/>
            <person name="Meiyalaghan S."/>
            <person name="Nieuwenhuizen N."/>
            <person name="Read N."/>
            <person name="Prakash R."/>
            <person name="Hunter D."/>
            <person name="Zhang H."/>
            <person name="McKenzie M."/>
            <person name="Knabel M."/>
            <person name="Harris A."/>
            <person name="Allan A.C."/>
            <person name="Gleave A."/>
            <person name="Chen A."/>
            <person name="Janssen B.J."/>
            <person name="Plunkett B."/>
            <person name="Ampomah-Dwamena C."/>
            <person name="Voogd C."/>
            <person name="Leif D."/>
            <person name="Lafferty D."/>
            <person name="Souleyre E.J.F."/>
            <person name="Varkonyi-Gasic E."/>
            <person name="Gambi F."/>
            <person name="Hanley J."/>
            <person name="Yao J.L."/>
            <person name="Cheung J."/>
            <person name="David K.M."/>
            <person name="Warren B."/>
            <person name="Marsh K."/>
            <person name="Snowden K.C."/>
            <person name="Lin-Wang K."/>
            <person name="Brian L."/>
            <person name="Martinez-Sanchez M."/>
            <person name="Wang M."/>
            <person name="Ileperuma N."/>
            <person name="Macnee N."/>
            <person name="Campin R."/>
            <person name="McAtee P."/>
            <person name="Drummond R.S.M."/>
            <person name="Espley R.V."/>
            <person name="Ireland H.S."/>
            <person name="Wu R."/>
            <person name="Atkinson R.G."/>
            <person name="Karunairetnam S."/>
            <person name="Bulley S."/>
            <person name="Chunkath S."/>
            <person name="Hanley Z."/>
            <person name="Storey R."/>
            <person name="Thrimawithana A.H."/>
            <person name="Thomson S."/>
            <person name="David C."/>
            <person name="Testolin R."/>
            <person name="Huang H."/>
            <person name="Hellens R.P."/>
            <person name="Schaffer R.J."/>
        </authorList>
    </citation>
    <scope>NUCLEOTIDE SEQUENCE [LARGE SCALE GENOMIC DNA]</scope>
    <source>
        <strain evidence="5">cv. Red5</strain>
    </source>
</reference>